<dbReference type="Gene3D" id="2.40.10.480">
    <property type="match status" value="1"/>
</dbReference>
<dbReference type="InterPro" id="IPR002372">
    <property type="entry name" value="PQQ_rpt_dom"/>
</dbReference>
<evidence type="ECO:0000313" key="4">
    <source>
        <dbReference type="Proteomes" id="UP000003986"/>
    </source>
</evidence>
<feature type="domain" description="Pyrrolo-quinoline quinone repeat" evidence="2">
    <location>
        <begin position="90"/>
        <end position="198"/>
    </location>
</feature>
<dbReference type="Proteomes" id="UP000003986">
    <property type="component" value="Unassembled WGS sequence"/>
</dbReference>
<dbReference type="InterPro" id="IPR011047">
    <property type="entry name" value="Quinoprotein_ADH-like_sf"/>
</dbReference>
<organism evidence="3 4">
    <name type="scientific">Streptomyces filamentosus NRRL 15998</name>
    <dbReference type="NCBI Taxonomy" id="457431"/>
    <lineage>
        <taxon>Bacteria</taxon>
        <taxon>Bacillati</taxon>
        <taxon>Actinomycetota</taxon>
        <taxon>Actinomycetes</taxon>
        <taxon>Kitasatosporales</taxon>
        <taxon>Streptomycetaceae</taxon>
        <taxon>Streptomyces</taxon>
    </lineage>
</organism>
<accession>D6ACE1</accession>
<dbReference type="SUPFAM" id="SSF50998">
    <property type="entry name" value="Quinoprotein alcohol dehydrogenase-like"/>
    <property type="match status" value="1"/>
</dbReference>
<dbReference type="AlphaFoldDB" id="D6ACE1"/>
<dbReference type="SMART" id="SM00564">
    <property type="entry name" value="PQQ"/>
    <property type="match status" value="5"/>
</dbReference>
<feature type="domain" description="Pyrrolo-quinoline quinone repeat" evidence="2">
    <location>
        <begin position="212"/>
        <end position="355"/>
    </location>
</feature>
<dbReference type="Gene3D" id="2.130.10.10">
    <property type="entry name" value="YVTN repeat-like/Quinoprotein amine dehydrogenase"/>
    <property type="match status" value="1"/>
</dbReference>
<evidence type="ECO:0000313" key="3">
    <source>
        <dbReference type="EMBL" id="EFE76537.2"/>
    </source>
</evidence>
<feature type="region of interest" description="Disordered" evidence="1">
    <location>
        <begin position="57"/>
        <end position="92"/>
    </location>
</feature>
<dbReference type="PANTHER" id="PTHR34512">
    <property type="entry name" value="CELL SURFACE PROTEIN"/>
    <property type="match status" value="1"/>
</dbReference>
<evidence type="ECO:0000259" key="2">
    <source>
        <dbReference type="Pfam" id="PF13360"/>
    </source>
</evidence>
<name>D6ACE1_STRFL</name>
<feature type="region of interest" description="Disordered" evidence="1">
    <location>
        <begin position="1"/>
        <end position="31"/>
    </location>
</feature>
<dbReference type="Pfam" id="PF13360">
    <property type="entry name" value="PQQ_2"/>
    <property type="match status" value="2"/>
</dbReference>
<dbReference type="InterPro" id="IPR018391">
    <property type="entry name" value="PQQ_b-propeller_rpt"/>
</dbReference>
<evidence type="ECO:0000256" key="1">
    <source>
        <dbReference type="SAM" id="MobiDB-lite"/>
    </source>
</evidence>
<reference evidence="4" key="1">
    <citation type="submission" date="2008-10" db="EMBL/GenBank/DDBJ databases">
        <authorList>
            <person name="Molnar K."/>
        </authorList>
    </citation>
    <scope>NUCLEOTIDE SEQUENCE [LARGE SCALE GENOMIC DNA]</scope>
    <source>
        <strain evidence="4">NRRL 15998</strain>
    </source>
</reference>
<dbReference type="PANTHER" id="PTHR34512:SF30">
    <property type="entry name" value="OUTER MEMBRANE PROTEIN ASSEMBLY FACTOR BAMB"/>
    <property type="match status" value="1"/>
</dbReference>
<sequence>MQRQPVHLSAHTTPRGYSEMSKRLGTTVGRTSRRRMLRLAGGGLTMAVLGAGLTGCEDELATGGEDSTPPPGSKSPENGKAPSDGGAPAPLWTKSVSAQTYGDNDELVTVDGVVIASGDPLAALDGASGKERWSLPGGAVPGAPLLLGNGTLYLASGTYDGNVIGYVPGSGKETWRSHLGKEYRQPRPIAVDGEQVYVIAEILEADNSSRTNVIAALNSTTGKVAWKEQRDLGTEQNGIHAAVQGRYLVYTDFKNNLTVRDTATGRQVWTQKTTKTSYGPFVVHQDLVIVPQGQRLQAFALSDGAEKWSVEAEEFSLFREPSLVEDVLYIADSGRTLWALQPGTGKKVWQSTALKDASAQVPRQFVKAGGTLYAATDLDPQGGVHAFDAKTGALRWTFNDKTGDHHAWLVATDGKRVYALHGKKLHALPV</sequence>
<proteinExistence type="predicted"/>
<protein>
    <recommendedName>
        <fullName evidence="2">Pyrrolo-quinoline quinone repeat domain-containing protein</fullName>
    </recommendedName>
</protein>
<gene>
    <name evidence="3" type="ORF">SSGG_03904</name>
</gene>
<dbReference type="InterPro" id="IPR015943">
    <property type="entry name" value="WD40/YVTN_repeat-like_dom_sf"/>
</dbReference>
<reference evidence="4" key="2">
    <citation type="submission" date="2008-12" db="EMBL/GenBank/DDBJ databases">
        <title>Annotation of Streptomyces roseosporus strain NRRL 15998.</title>
        <authorList>
            <consortium name="The Broad Institute Genome Sequencing Platform"/>
            <consortium name="Broad Institute Microbial Sequencing Center"/>
            <person name="Fischbach M."/>
            <person name="Ward D."/>
            <person name="Young S."/>
            <person name="Kodira C.D."/>
            <person name="Zeng Q."/>
            <person name="Koehrsen M."/>
            <person name="Godfrey P."/>
            <person name="Alvarado L."/>
            <person name="Berlin A.M."/>
            <person name="Borenstein D."/>
            <person name="Chen Z."/>
            <person name="Engels R."/>
            <person name="Freedman E."/>
            <person name="Gellesch M."/>
            <person name="Goldberg J."/>
            <person name="Griggs A."/>
            <person name="Gujja S."/>
            <person name="Heiman D.I."/>
            <person name="Hepburn T.A."/>
            <person name="Howarth C."/>
            <person name="Jen D."/>
            <person name="Larson L."/>
            <person name="Lewis B."/>
            <person name="Mehta T."/>
            <person name="Park D."/>
            <person name="Pearson M."/>
            <person name="Roberts A."/>
            <person name="Saif S."/>
            <person name="Shea T.D."/>
            <person name="Shenoy N."/>
            <person name="Sisk P."/>
            <person name="Stolte C."/>
            <person name="Sykes S.N."/>
            <person name="Walk T."/>
            <person name="White J."/>
            <person name="Yandava C."/>
            <person name="Straight P."/>
            <person name="Clardy J."/>
            <person name="Hung D."/>
            <person name="Kolter R."/>
            <person name="Mekalanos J."/>
            <person name="Walker S."/>
            <person name="Walsh C.T."/>
            <person name="Wieland B.L.C."/>
            <person name="Ilzarbe M."/>
            <person name="Galagan J."/>
            <person name="Nusbaum C."/>
            <person name="Birren B."/>
        </authorList>
    </citation>
    <scope>NUCLEOTIDE SEQUENCE [LARGE SCALE GENOMIC DNA]</scope>
    <source>
        <strain evidence="4">NRRL 15998</strain>
    </source>
</reference>
<dbReference type="EMBL" id="DS999644">
    <property type="protein sequence ID" value="EFE76537.2"/>
    <property type="molecule type" value="Genomic_DNA"/>
</dbReference>